<comment type="similarity">
    <text evidence="1">Belongs to the UPF0161 family.</text>
</comment>
<gene>
    <name evidence="2" type="primary">yidD</name>
    <name evidence="2" type="ORF">D3P09_19875</name>
</gene>
<evidence type="ECO:0000313" key="3">
    <source>
        <dbReference type="Proteomes" id="UP000267798"/>
    </source>
</evidence>
<keyword evidence="1" id="KW-1003">Cell membrane</keyword>
<organism evidence="2 3">
    <name type="scientific">Paenibacillus pinisoli</name>
    <dbReference type="NCBI Taxonomy" id="1276110"/>
    <lineage>
        <taxon>Bacteria</taxon>
        <taxon>Bacillati</taxon>
        <taxon>Bacillota</taxon>
        <taxon>Bacilli</taxon>
        <taxon>Bacillales</taxon>
        <taxon>Paenibacillaceae</taxon>
        <taxon>Paenibacillus</taxon>
    </lineage>
</organism>
<dbReference type="Pfam" id="PF01809">
    <property type="entry name" value="YidD"/>
    <property type="match status" value="1"/>
</dbReference>
<dbReference type="SMART" id="SM01234">
    <property type="entry name" value="Haemolytic"/>
    <property type="match status" value="1"/>
</dbReference>
<keyword evidence="1" id="KW-0472">Membrane</keyword>
<evidence type="ECO:0000313" key="2">
    <source>
        <dbReference type="EMBL" id="RJX38318.1"/>
    </source>
</evidence>
<dbReference type="GO" id="GO:0005886">
    <property type="term" value="C:plasma membrane"/>
    <property type="evidence" value="ECO:0007669"/>
    <property type="project" value="UniProtKB-SubCell"/>
</dbReference>
<name>A0A3A6PH77_9BACL</name>
<sequence>MKQERRIMRRALQAPIHVYRKYISPLKPPSCRFYPTCSAYALEAIEVHGAAKGAWLAAKRIGRCHPFHPGGYDPVPEKIPAAGGRKEK</sequence>
<dbReference type="InterPro" id="IPR002696">
    <property type="entry name" value="Membr_insert_effic_factor_YidD"/>
</dbReference>
<proteinExistence type="inferred from homology"/>
<dbReference type="PANTHER" id="PTHR33383">
    <property type="entry name" value="MEMBRANE PROTEIN INSERTION EFFICIENCY FACTOR-RELATED"/>
    <property type="match status" value="1"/>
</dbReference>
<dbReference type="OrthoDB" id="9801753at2"/>
<accession>A0A3A6PH77</accession>
<evidence type="ECO:0000256" key="1">
    <source>
        <dbReference type="HAMAP-Rule" id="MF_00386"/>
    </source>
</evidence>
<dbReference type="Proteomes" id="UP000267798">
    <property type="component" value="Unassembled WGS sequence"/>
</dbReference>
<dbReference type="HAMAP" id="MF_00386">
    <property type="entry name" value="UPF0161_YidD"/>
    <property type="match status" value="1"/>
</dbReference>
<comment type="subcellular location">
    <subcellularLocation>
        <location evidence="1">Cell membrane</location>
        <topology evidence="1">Peripheral membrane protein</topology>
        <orientation evidence="1">Cytoplasmic side</orientation>
    </subcellularLocation>
</comment>
<dbReference type="EMBL" id="QXQB01000004">
    <property type="protein sequence ID" value="RJX38318.1"/>
    <property type="molecule type" value="Genomic_DNA"/>
</dbReference>
<dbReference type="AlphaFoldDB" id="A0A3A6PH77"/>
<comment type="function">
    <text evidence="1">Could be involved in insertion of integral membrane proteins into the membrane.</text>
</comment>
<dbReference type="PANTHER" id="PTHR33383:SF1">
    <property type="entry name" value="MEMBRANE PROTEIN INSERTION EFFICIENCY FACTOR-RELATED"/>
    <property type="match status" value="1"/>
</dbReference>
<protein>
    <recommendedName>
        <fullName evidence="1">Putative membrane protein insertion efficiency factor</fullName>
    </recommendedName>
</protein>
<keyword evidence="3" id="KW-1185">Reference proteome</keyword>
<comment type="caution">
    <text evidence="2">The sequence shown here is derived from an EMBL/GenBank/DDBJ whole genome shotgun (WGS) entry which is preliminary data.</text>
</comment>
<dbReference type="NCBIfam" id="TIGR00278">
    <property type="entry name" value="membrane protein insertion efficiency factor YidD"/>
    <property type="match status" value="1"/>
</dbReference>
<reference evidence="2 3" key="1">
    <citation type="submission" date="2018-09" db="EMBL/GenBank/DDBJ databases">
        <title>Paenibacillus aracenensis nov. sp. isolated from a cave in southern Spain.</title>
        <authorList>
            <person name="Jurado V."/>
            <person name="Gutierrez-Patricio S."/>
            <person name="Gonzalez-Pimentel J.L."/>
            <person name="Miller A.Z."/>
            <person name="Laiz L."/>
            <person name="Saiz-Jimenez C."/>
        </authorList>
    </citation>
    <scope>NUCLEOTIDE SEQUENCE [LARGE SCALE GENOMIC DNA]</scope>
    <source>
        <strain evidence="2 3">JCM 19203</strain>
    </source>
</reference>